<keyword evidence="8" id="KW-1185">Reference proteome</keyword>
<gene>
    <name evidence="7" type="ORF">K505DRAFT_379470</name>
</gene>
<evidence type="ECO:0000256" key="3">
    <source>
        <dbReference type="ARBA" id="ARBA00024226"/>
    </source>
</evidence>
<dbReference type="PANTHER" id="PTHR11699">
    <property type="entry name" value="ALDEHYDE DEHYDROGENASE-RELATED"/>
    <property type="match status" value="1"/>
</dbReference>
<protein>
    <recommendedName>
        <fullName evidence="3">aldehyde dehydrogenase (NAD(+))</fullName>
        <ecNumber evidence="3">1.2.1.3</ecNumber>
    </recommendedName>
</protein>
<feature type="region of interest" description="Disordered" evidence="5">
    <location>
        <begin position="317"/>
        <end position="337"/>
    </location>
</feature>
<feature type="domain" description="Aldehyde dehydrogenase" evidence="6">
    <location>
        <begin position="20"/>
        <end position="483"/>
    </location>
</feature>
<keyword evidence="2" id="KW-0560">Oxidoreductase</keyword>
<dbReference type="Proteomes" id="UP000799757">
    <property type="component" value="Unassembled WGS sequence"/>
</dbReference>
<reference evidence="7" key="1">
    <citation type="journal article" date="2020" name="Stud. Mycol.">
        <title>101 Dothideomycetes genomes: a test case for predicting lifestyles and emergence of pathogens.</title>
        <authorList>
            <person name="Haridas S."/>
            <person name="Albert R."/>
            <person name="Binder M."/>
            <person name="Bloem J."/>
            <person name="Labutti K."/>
            <person name="Salamov A."/>
            <person name="Andreopoulos B."/>
            <person name="Baker S."/>
            <person name="Barry K."/>
            <person name="Bills G."/>
            <person name="Bluhm B."/>
            <person name="Cannon C."/>
            <person name="Castanera R."/>
            <person name="Culley D."/>
            <person name="Daum C."/>
            <person name="Ezra D."/>
            <person name="Gonzalez J."/>
            <person name="Henrissat B."/>
            <person name="Kuo A."/>
            <person name="Liang C."/>
            <person name="Lipzen A."/>
            <person name="Lutzoni F."/>
            <person name="Magnuson J."/>
            <person name="Mondo S."/>
            <person name="Nolan M."/>
            <person name="Ohm R."/>
            <person name="Pangilinan J."/>
            <person name="Park H.-J."/>
            <person name="Ramirez L."/>
            <person name="Alfaro M."/>
            <person name="Sun H."/>
            <person name="Tritt A."/>
            <person name="Yoshinaga Y."/>
            <person name="Zwiers L.-H."/>
            <person name="Turgeon B."/>
            <person name="Goodwin S."/>
            <person name="Spatafora J."/>
            <person name="Crous P."/>
            <person name="Grigoriev I."/>
        </authorList>
    </citation>
    <scope>NUCLEOTIDE SEQUENCE</scope>
    <source>
        <strain evidence="7">CBS 109.77</strain>
    </source>
</reference>
<dbReference type="InterPro" id="IPR016163">
    <property type="entry name" value="Ald_DH_C"/>
</dbReference>
<dbReference type="OrthoDB" id="310895at2759"/>
<dbReference type="SUPFAM" id="SSF53720">
    <property type="entry name" value="ALDH-like"/>
    <property type="match status" value="1"/>
</dbReference>
<dbReference type="EC" id="1.2.1.3" evidence="3"/>
<dbReference type="InterPro" id="IPR016162">
    <property type="entry name" value="Ald_DH_N"/>
</dbReference>
<sequence>MKGPLETELLINNKLVPASDEGTFDLFSPHTGELVAKGIYSANIAEASLQDVEAAVAAAEAAFPSWSALSPAERGRPLKKMAELVLAEKDELAQLDALAMGRPVSTFFDSFYAATHFNYFSEAAYPQGHTSLNTPGFLNMSLRQPFGVVAIIIPWNAPLVFFSKKVAPAVAAGNCVVLKSSEKAPLTSWKVSQWIEKCGFPPGVINVLSGHGHISGQALASHMKVRALSFTGSTRTGRAIQIASANSNLKKVVFELGGKGPALIFDDADVEQAARETENSIMWNSGQTCMANSRIYVQDGIKDKFTALFTKLARSRKLGDPTDPATNHGPQADKVQHENVTKYISLGKAEAGATIDTSLDADDVAGSETSLLVHPVIFTSVPESSRIAKEEIFGPVVVINSFATEEEAIQKANDSEFGLYAALYTRDLERAMRVGKKLESGMVGVNCTGPTGAWDLPFGGWKGSGTGRESLLESMDHYLEVKSLYVRVGGIGG</sequence>
<evidence type="ECO:0000256" key="1">
    <source>
        <dbReference type="ARBA" id="ARBA00009986"/>
    </source>
</evidence>
<name>A0A6A6WUK5_9PLEO</name>
<organism evidence="7 8">
    <name type="scientific">Melanomma pulvis-pyrius CBS 109.77</name>
    <dbReference type="NCBI Taxonomy" id="1314802"/>
    <lineage>
        <taxon>Eukaryota</taxon>
        <taxon>Fungi</taxon>
        <taxon>Dikarya</taxon>
        <taxon>Ascomycota</taxon>
        <taxon>Pezizomycotina</taxon>
        <taxon>Dothideomycetes</taxon>
        <taxon>Pleosporomycetidae</taxon>
        <taxon>Pleosporales</taxon>
        <taxon>Melanommataceae</taxon>
        <taxon>Melanomma</taxon>
    </lineage>
</organism>
<evidence type="ECO:0000313" key="7">
    <source>
        <dbReference type="EMBL" id="KAF2787623.1"/>
    </source>
</evidence>
<dbReference type="Pfam" id="PF00171">
    <property type="entry name" value="Aldedh"/>
    <property type="match status" value="1"/>
</dbReference>
<evidence type="ECO:0000256" key="4">
    <source>
        <dbReference type="ARBA" id="ARBA00049194"/>
    </source>
</evidence>
<dbReference type="InterPro" id="IPR016161">
    <property type="entry name" value="Ald_DH/histidinol_DH"/>
</dbReference>
<evidence type="ECO:0000259" key="6">
    <source>
        <dbReference type="Pfam" id="PF00171"/>
    </source>
</evidence>
<comment type="catalytic activity">
    <reaction evidence="4">
        <text>an aldehyde + NAD(+) + H2O = a carboxylate + NADH + 2 H(+)</text>
        <dbReference type="Rhea" id="RHEA:16185"/>
        <dbReference type="ChEBI" id="CHEBI:15377"/>
        <dbReference type="ChEBI" id="CHEBI:15378"/>
        <dbReference type="ChEBI" id="CHEBI:17478"/>
        <dbReference type="ChEBI" id="CHEBI:29067"/>
        <dbReference type="ChEBI" id="CHEBI:57540"/>
        <dbReference type="ChEBI" id="CHEBI:57945"/>
        <dbReference type="EC" id="1.2.1.3"/>
    </reaction>
</comment>
<evidence type="ECO:0000256" key="5">
    <source>
        <dbReference type="SAM" id="MobiDB-lite"/>
    </source>
</evidence>
<dbReference type="GO" id="GO:0004029">
    <property type="term" value="F:aldehyde dehydrogenase (NAD+) activity"/>
    <property type="evidence" value="ECO:0007669"/>
    <property type="project" value="UniProtKB-EC"/>
</dbReference>
<dbReference type="AlphaFoldDB" id="A0A6A6WUK5"/>
<evidence type="ECO:0000256" key="2">
    <source>
        <dbReference type="ARBA" id="ARBA00023002"/>
    </source>
</evidence>
<dbReference type="InterPro" id="IPR015590">
    <property type="entry name" value="Aldehyde_DH_dom"/>
</dbReference>
<comment type="similarity">
    <text evidence="1">Belongs to the aldehyde dehydrogenase family.</text>
</comment>
<proteinExistence type="inferred from homology"/>
<dbReference type="Gene3D" id="3.40.309.10">
    <property type="entry name" value="Aldehyde Dehydrogenase, Chain A, domain 2"/>
    <property type="match status" value="1"/>
</dbReference>
<evidence type="ECO:0000313" key="8">
    <source>
        <dbReference type="Proteomes" id="UP000799757"/>
    </source>
</evidence>
<dbReference type="FunFam" id="3.40.309.10:FF:000012">
    <property type="entry name" value="Betaine aldehyde dehydrogenase"/>
    <property type="match status" value="1"/>
</dbReference>
<accession>A0A6A6WUK5</accession>
<dbReference type="FunFam" id="3.40.605.10:FF:000001">
    <property type="entry name" value="Aldehyde dehydrogenase 1"/>
    <property type="match status" value="1"/>
</dbReference>
<dbReference type="Gene3D" id="3.40.605.10">
    <property type="entry name" value="Aldehyde Dehydrogenase, Chain A, domain 1"/>
    <property type="match status" value="1"/>
</dbReference>
<dbReference type="EMBL" id="MU002297">
    <property type="protein sequence ID" value="KAF2787623.1"/>
    <property type="molecule type" value="Genomic_DNA"/>
</dbReference>